<keyword evidence="2" id="KW-0472">Membrane</keyword>
<protein>
    <recommendedName>
        <fullName evidence="3">DUF7322 domain-containing protein</fullName>
    </recommendedName>
</protein>
<evidence type="ECO:0000313" key="5">
    <source>
        <dbReference type="Proteomes" id="UP000011550"/>
    </source>
</evidence>
<dbReference type="AlphaFoldDB" id="M0I4L9"/>
<evidence type="ECO:0000256" key="1">
    <source>
        <dbReference type="SAM" id="MobiDB-lite"/>
    </source>
</evidence>
<reference evidence="4 5" key="1">
    <citation type="journal article" date="2014" name="PLoS Genet.">
        <title>Phylogenetically driven sequencing of extremely halophilic archaea reveals strategies for static and dynamic osmo-response.</title>
        <authorList>
            <person name="Becker E.A."/>
            <person name="Seitzer P.M."/>
            <person name="Tritt A."/>
            <person name="Larsen D."/>
            <person name="Krusor M."/>
            <person name="Yao A.I."/>
            <person name="Wu D."/>
            <person name="Madern D."/>
            <person name="Eisen J.A."/>
            <person name="Darling A.E."/>
            <person name="Facciotti M.T."/>
        </authorList>
    </citation>
    <scope>NUCLEOTIDE SEQUENCE [LARGE SCALE GENOMIC DNA]</scope>
    <source>
        <strain evidence="4 5">ATCC BAA-1512</strain>
    </source>
</reference>
<keyword evidence="2" id="KW-1133">Transmembrane helix</keyword>
<evidence type="ECO:0000313" key="4">
    <source>
        <dbReference type="EMBL" id="ELZ91701.1"/>
    </source>
</evidence>
<dbReference type="InterPro" id="IPR055746">
    <property type="entry name" value="DUF7322"/>
</dbReference>
<feature type="domain" description="DUF7322" evidence="3">
    <location>
        <begin position="84"/>
        <end position="144"/>
    </location>
</feature>
<evidence type="ECO:0000259" key="3">
    <source>
        <dbReference type="Pfam" id="PF24008"/>
    </source>
</evidence>
<feature type="transmembrane region" description="Helical" evidence="2">
    <location>
        <begin position="93"/>
        <end position="115"/>
    </location>
</feature>
<accession>M0I4L9</accession>
<dbReference type="STRING" id="662479.C440_15344"/>
<dbReference type="RefSeq" id="WP_008321507.1">
    <property type="nucleotide sequence ID" value="NZ_AOLN01000018.1"/>
</dbReference>
<proteinExistence type="predicted"/>
<feature type="compositionally biased region" description="Acidic residues" evidence="1">
    <location>
        <begin position="153"/>
        <end position="164"/>
    </location>
</feature>
<feature type="region of interest" description="Disordered" evidence="1">
    <location>
        <begin position="1"/>
        <end position="82"/>
    </location>
</feature>
<organism evidence="4 5">
    <name type="scientific">Haloferax mucosum ATCC BAA-1512</name>
    <dbReference type="NCBI Taxonomy" id="662479"/>
    <lineage>
        <taxon>Archaea</taxon>
        <taxon>Methanobacteriati</taxon>
        <taxon>Methanobacteriota</taxon>
        <taxon>Stenosarchaea group</taxon>
        <taxon>Halobacteria</taxon>
        <taxon>Halobacteriales</taxon>
        <taxon>Haloferacaceae</taxon>
        <taxon>Haloferax</taxon>
    </lineage>
</organism>
<gene>
    <name evidence="4" type="ORF">C440_15344</name>
</gene>
<feature type="compositionally biased region" description="Acidic residues" evidence="1">
    <location>
        <begin position="66"/>
        <end position="80"/>
    </location>
</feature>
<dbReference type="Pfam" id="PF24008">
    <property type="entry name" value="DUF7322"/>
    <property type="match status" value="1"/>
</dbReference>
<keyword evidence="2" id="KW-0812">Transmembrane</keyword>
<feature type="transmembrane region" description="Helical" evidence="2">
    <location>
        <begin position="121"/>
        <end position="140"/>
    </location>
</feature>
<dbReference type="EMBL" id="AOLN01000018">
    <property type="protein sequence ID" value="ELZ91701.1"/>
    <property type="molecule type" value="Genomic_DNA"/>
</dbReference>
<feature type="region of interest" description="Disordered" evidence="1">
    <location>
        <begin position="153"/>
        <end position="211"/>
    </location>
</feature>
<dbReference type="Proteomes" id="UP000011550">
    <property type="component" value="Unassembled WGS sequence"/>
</dbReference>
<feature type="compositionally biased region" description="Basic and acidic residues" evidence="1">
    <location>
        <begin position="1"/>
        <end position="14"/>
    </location>
</feature>
<dbReference type="PATRIC" id="fig|662479.7.peg.3110"/>
<name>M0I4L9_9EURY</name>
<sequence length="211" mass="22883">MTDDERREDGRKTTEPSSPSHQDPARSGDDIASRIDPKKRWGDPEARWGDPETELPNIPRVRIPGEDDPATEPDEDDEDQSFSADIDPEAARLFWASVVLANIGVGGVAVGAMLLYFRDDLLVGGGLVLLGIGSLVRVYFTYREFERGEWSDDEVADADDDTTTIDDTANAGDPDRIESGEPGGSDGSDGSSDPSESGDPDDSDKPNERNR</sequence>
<evidence type="ECO:0000256" key="2">
    <source>
        <dbReference type="SAM" id="Phobius"/>
    </source>
</evidence>
<keyword evidence="5" id="KW-1185">Reference proteome</keyword>
<dbReference type="OrthoDB" id="170744at2157"/>
<comment type="caution">
    <text evidence="4">The sequence shown here is derived from an EMBL/GenBank/DDBJ whole genome shotgun (WGS) entry which is preliminary data.</text>
</comment>
<feature type="compositionally biased region" description="Basic and acidic residues" evidence="1">
    <location>
        <begin position="23"/>
        <end position="50"/>
    </location>
</feature>